<proteinExistence type="predicted"/>
<organism evidence="1 2">
    <name type="scientific">Hypsibius exemplaris</name>
    <name type="common">Freshwater tardigrade</name>
    <dbReference type="NCBI Taxonomy" id="2072580"/>
    <lineage>
        <taxon>Eukaryota</taxon>
        <taxon>Metazoa</taxon>
        <taxon>Ecdysozoa</taxon>
        <taxon>Tardigrada</taxon>
        <taxon>Eutardigrada</taxon>
        <taxon>Parachela</taxon>
        <taxon>Hypsibioidea</taxon>
        <taxon>Hypsibiidae</taxon>
        <taxon>Hypsibius</taxon>
    </lineage>
</organism>
<gene>
    <name evidence="1" type="ORF">BV898_07956</name>
</gene>
<keyword evidence="2" id="KW-1185">Reference proteome</keyword>
<evidence type="ECO:0008006" key="3">
    <source>
        <dbReference type="Google" id="ProtNLM"/>
    </source>
</evidence>
<accession>A0A1W0WS45</accession>
<dbReference type="Gene3D" id="2.60.40.2950">
    <property type="match status" value="1"/>
</dbReference>
<evidence type="ECO:0000313" key="2">
    <source>
        <dbReference type="Proteomes" id="UP000192578"/>
    </source>
</evidence>
<sequence length="145" mass="15946">MPGLPNEFFLPGVAFFPQMASPESHSRQTHLIVVSKKIRGGQAYKLQVSVLRDAHGSLDLTATIKWNGSSLVTGKHTFSPSSCDLFPLKVKANLLAGSYELVVEGHFRDGGGTAFKYRTALELESRSVNIVIRTDKPIYRQEDIG</sequence>
<evidence type="ECO:0000313" key="1">
    <source>
        <dbReference type="EMBL" id="OQV18015.1"/>
    </source>
</evidence>
<dbReference type="Proteomes" id="UP000192578">
    <property type="component" value="Unassembled WGS sequence"/>
</dbReference>
<comment type="caution">
    <text evidence="1">The sequence shown here is derived from an EMBL/GenBank/DDBJ whole genome shotgun (WGS) entry which is preliminary data.</text>
</comment>
<protein>
    <recommendedName>
        <fullName evidence="3">Macroglobulin domain-containing protein</fullName>
    </recommendedName>
</protein>
<dbReference type="AlphaFoldDB" id="A0A1W0WS45"/>
<name>A0A1W0WS45_HYPEX</name>
<dbReference type="EMBL" id="MTYJ01000054">
    <property type="protein sequence ID" value="OQV18015.1"/>
    <property type="molecule type" value="Genomic_DNA"/>
</dbReference>
<reference evidence="2" key="1">
    <citation type="submission" date="2017-01" db="EMBL/GenBank/DDBJ databases">
        <title>Comparative genomics of anhydrobiosis in the tardigrade Hypsibius dujardini.</title>
        <authorList>
            <person name="Yoshida Y."/>
            <person name="Koutsovoulos G."/>
            <person name="Laetsch D."/>
            <person name="Stevens L."/>
            <person name="Kumar S."/>
            <person name="Horikawa D."/>
            <person name="Ishino K."/>
            <person name="Komine S."/>
            <person name="Tomita M."/>
            <person name="Blaxter M."/>
            <person name="Arakawa K."/>
        </authorList>
    </citation>
    <scope>NUCLEOTIDE SEQUENCE [LARGE SCALE GENOMIC DNA]</scope>
    <source>
        <strain evidence="2">Z151</strain>
    </source>
</reference>